<sequence length="68" mass="7170">MQSKRKFKAALAIESLMEDGVTRPVAVTDVIAWWTTGRPHTPVIVPDGVAASDPGSTTRAPRTQGAPA</sequence>
<name>A0A917YD84_9ACTN</name>
<gene>
    <name evidence="2" type="ORF">GCM10011579_082510</name>
</gene>
<dbReference type="AlphaFoldDB" id="A0A917YD84"/>
<organism evidence="2 3">
    <name type="scientific">Streptomyces albiflavescens</name>
    <dbReference type="NCBI Taxonomy" id="1623582"/>
    <lineage>
        <taxon>Bacteria</taxon>
        <taxon>Bacillati</taxon>
        <taxon>Actinomycetota</taxon>
        <taxon>Actinomycetes</taxon>
        <taxon>Kitasatosporales</taxon>
        <taxon>Streptomycetaceae</taxon>
        <taxon>Streptomyces</taxon>
    </lineage>
</organism>
<evidence type="ECO:0000313" key="3">
    <source>
        <dbReference type="Proteomes" id="UP000600365"/>
    </source>
</evidence>
<dbReference type="EMBL" id="BMMM01000021">
    <property type="protein sequence ID" value="GGN88635.1"/>
    <property type="molecule type" value="Genomic_DNA"/>
</dbReference>
<protein>
    <submittedName>
        <fullName evidence="2">Uncharacterized protein</fullName>
    </submittedName>
</protein>
<proteinExistence type="predicted"/>
<dbReference type="Proteomes" id="UP000600365">
    <property type="component" value="Unassembled WGS sequence"/>
</dbReference>
<reference evidence="2 3" key="1">
    <citation type="journal article" date="2014" name="Int. J. Syst. Evol. Microbiol.">
        <title>Complete genome sequence of Corynebacterium casei LMG S-19264T (=DSM 44701T), isolated from a smear-ripened cheese.</title>
        <authorList>
            <consortium name="US DOE Joint Genome Institute (JGI-PGF)"/>
            <person name="Walter F."/>
            <person name="Albersmeier A."/>
            <person name="Kalinowski J."/>
            <person name="Ruckert C."/>
        </authorList>
    </citation>
    <scope>NUCLEOTIDE SEQUENCE [LARGE SCALE GENOMIC DNA]</scope>
    <source>
        <strain evidence="2 3">CGMCC 4.7111</strain>
    </source>
</reference>
<evidence type="ECO:0000256" key="1">
    <source>
        <dbReference type="SAM" id="MobiDB-lite"/>
    </source>
</evidence>
<accession>A0A917YD84</accession>
<feature type="region of interest" description="Disordered" evidence="1">
    <location>
        <begin position="44"/>
        <end position="68"/>
    </location>
</feature>
<keyword evidence="3" id="KW-1185">Reference proteome</keyword>
<comment type="caution">
    <text evidence="2">The sequence shown here is derived from an EMBL/GenBank/DDBJ whole genome shotgun (WGS) entry which is preliminary data.</text>
</comment>
<evidence type="ECO:0000313" key="2">
    <source>
        <dbReference type="EMBL" id="GGN88635.1"/>
    </source>
</evidence>